<proteinExistence type="predicted"/>
<dbReference type="EMBL" id="JAQFWP010000040">
    <property type="protein sequence ID" value="MDA2806719.1"/>
    <property type="molecule type" value="Genomic_DNA"/>
</dbReference>
<dbReference type="InterPro" id="IPR016918">
    <property type="entry name" value="UCP029394"/>
</dbReference>
<dbReference type="PIRSF" id="PIRSF029394">
    <property type="entry name" value="UCP029394"/>
    <property type="match status" value="1"/>
</dbReference>
<reference evidence="1" key="1">
    <citation type="submission" date="2023-01" db="EMBL/GenBank/DDBJ databases">
        <title>Draft genome sequence of Nocardiopsis sp. LSu2-4 isolated from halophytes.</title>
        <authorList>
            <person name="Duangmal K."/>
            <person name="Chantavorakit T."/>
        </authorList>
    </citation>
    <scope>NUCLEOTIDE SEQUENCE</scope>
    <source>
        <strain evidence="1">LSu2-4</strain>
    </source>
</reference>
<protein>
    <submittedName>
        <fullName evidence="1">DUF4440 domain-containing protein</fullName>
    </submittedName>
</protein>
<name>A0ABT4TR29_9ACTN</name>
<keyword evidence="2" id="KW-1185">Reference proteome</keyword>
<accession>A0ABT4TR29</accession>
<dbReference type="Gene3D" id="3.10.450.50">
    <property type="match status" value="1"/>
</dbReference>
<dbReference type="RefSeq" id="WP_270679355.1">
    <property type="nucleotide sequence ID" value="NZ_JAQFWP010000040.1"/>
</dbReference>
<sequence length="143" mass="15529">MHAAVEEIADLHRHIGAWLRGEAAPDTLGDFLGMLTPGFRLHAPGGDVVDAAALEKGFPSAHGSAPGLVLTIREPLVVAEDDGIVVAAYEEHQDSPRERSVRRCTVVFLRDAAARHGLRWHHLHETWILAPEDGDTPPQETDA</sequence>
<dbReference type="Proteomes" id="UP001165685">
    <property type="component" value="Unassembled WGS sequence"/>
</dbReference>
<comment type="caution">
    <text evidence="1">The sequence shown here is derived from an EMBL/GenBank/DDBJ whole genome shotgun (WGS) entry which is preliminary data.</text>
</comment>
<dbReference type="InterPro" id="IPR032710">
    <property type="entry name" value="NTF2-like_dom_sf"/>
</dbReference>
<dbReference type="SUPFAM" id="SSF54427">
    <property type="entry name" value="NTF2-like"/>
    <property type="match status" value="1"/>
</dbReference>
<evidence type="ECO:0000313" key="2">
    <source>
        <dbReference type="Proteomes" id="UP001165685"/>
    </source>
</evidence>
<evidence type="ECO:0000313" key="1">
    <source>
        <dbReference type="EMBL" id="MDA2806719.1"/>
    </source>
</evidence>
<gene>
    <name evidence="1" type="ORF">O4U47_19575</name>
</gene>
<organism evidence="1 2">
    <name type="scientific">Nocardiopsis suaedae</name>
    <dbReference type="NCBI Taxonomy" id="3018444"/>
    <lineage>
        <taxon>Bacteria</taxon>
        <taxon>Bacillati</taxon>
        <taxon>Actinomycetota</taxon>
        <taxon>Actinomycetes</taxon>
        <taxon>Streptosporangiales</taxon>
        <taxon>Nocardiopsidaceae</taxon>
        <taxon>Nocardiopsis</taxon>
    </lineage>
</organism>